<evidence type="ECO:0000256" key="3">
    <source>
        <dbReference type="ARBA" id="ARBA00008343"/>
    </source>
</evidence>
<dbReference type="NCBIfam" id="TIGR01084">
    <property type="entry name" value="mutY"/>
    <property type="match status" value="1"/>
</dbReference>
<dbReference type="InterPro" id="IPR004035">
    <property type="entry name" value="Endouclease-III_FeS-bd_BS"/>
</dbReference>
<comment type="function">
    <text evidence="2">Adenine glycosylase active on G-A mispairs. MutY also corrects error-prone DNA synthesis past GO lesions which are due to the oxidatively damaged form of guanine: 7,8-dihydro-8-oxoguanine (8-oxo-dGTP).</text>
</comment>
<comment type="similarity">
    <text evidence="3 14">Belongs to the Nth/MutY family.</text>
</comment>
<comment type="catalytic activity">
    <reaction evidence="1 14">
        <text>Hydrolyzes free adenine bases from 7,8-dihydro-8-oxoguanine:adenine mismatched double-stranded DNA, leaving an apurinic site.</text>
        <dbReference type="EC" id="3.2.2.31"/>
    </reaction>
</comment>
<accession>A0ABT8TA24</accession>
<dbReference type="SUPFAM" id="SSF55811">
    <property type="entry name" value="Nudix"/>
    <property type="match status" value="1"/>
</dbReference>
<dbReference type="InterPro" id="IPR005760">
    <property type="entry name" value="A/G_AdeGlyc_MutY"/>
</dbReference>
<keyword evidence="12" id="KW-0234">DNA repair</keyword>
<evidence type="ECO:0000313" key="16">
    <source>
        <dbReference type="EMBL" id="MDO3380975.1"/>
    </source>
</evidence>
<dbReference type="RefSeq" id="WP_302711098.1">
    <property type="nucleotide sequence ID" value="NZ_JAULRT010000032.1"/>
</dbReference>
<gene>
    <name evidence="16" type="primary">mutY</name>
    <name evidence="16" type="ORF">QWI16_02240</name>
</gene>
<evidence type="ECO:0000256" key="13">
    <source>
        <dbReference type="ARBA" id="ARBA00023295"/>
    </source>
</evidence>
<dbReference type="PANTHER" id="PTHR42944">
    <property type="entry name" value="ADENINE DNA GLYCOSYLASE"/>
    <property type="match status" value="1"/>
</dbReference>
<dbReference type="SMART" id="SM00478">
    <property type="entry name" value="ENDO3c"/>
    <property type="match status" value="1"/>
</dbReference>
<dbReference type="Gene3D" id="1.10.1670.10">
    <property type="entry name" value="Helix-hairpin-Helix base-excision DNA repair enzymes (C-terminal)"/>
    <property type="match status" value="1"/>
</dbReference>
<comment type="caution">
    <text evidence="16">The sequence shown here is derived from an EMBL/GenBank/DDBJ whole genome shotgun (WGS) entry which is preliminary data.</text>
</comment>
<keyword evidence="6" id="KW-0004">4Fe-4S</keyword>
<evidence type="ECO:0000256" key="6">
    <source>
        <dbReference type="ARBA" id="ARBA00022485"/>
    </source>
</evidence>
<name>A0ABT8TA24_9GAMM</name>
<dbReference type="InterPro" id="IPR023170">
    <property type="entry name" value="HhH_base_excis_C"/>
</dbReference>
<evidence type="ECO:0000256" key="5">
    <source>
        <dbReference type="ARBA" id="ARBA00022023"/>
    </source>
</evidence>
<proteinExistence type="inferred from homology"/>
<evidence type="ECO:0000259" key="15">
    <source>
        <dbReference type="SMART" id="SM00478"/>
    </source>
</evidence>
<evidence type="ECO:0000256" key="10">
    <source>
        <dbReference type="ARBA" id="ARBA00023004"/>
    </source>
</evidence>
<evidence type="ECO:0000313" key="17">
    <source>
        <dbReference type="Proteomes" id="UP001168380"/>
    </source>
</evidence>
<evidence type="ECO:0000256" key="14">
    <source>
        <dbReference type="RuleBase" id="RU365096"/>
    </source>
</evidence>
<dbReference type="Pfam" id="PF00633">
    <property type="entry name" value="HHH"/>
    <property type="match status" value="1"/>
</dbReference>
<dbReference type="NCBIfam" id="NF008132">
    <property type="entry name" value="PRK10880.1"/>
    <property type="match status" value="1"/>
</dbReference>
<dbReference type="PANTHER" id="PTHR42944:SF1">
    <property type="entry name" value="ADENINE DNA GLYCOSYLASE"/>
    <property type="match status" value="1"/>
</dbReference>
<dbReference type="EC" id="3.2.2.31" evidence="4 14"/>
<evidence type="ECO:0000256" key="12">
    <source>
        <dbReference type="ARBA" id="ARBA00023204"/>
    </source>
</evidence>
<dbReference type="CDD" id="cd03431">
    <property type="entry name" value="NUDIX_DNA_Glycosylase_C-MutY"/>
    <property type="match status" value="1"/>
</dbReference>
<dbReference type="Gene3D" id="3.90.79.10">
    <property type="entry name" value="Nucleoside Triphosphate Pyrophosphohydrolase"/>
    <property type="match status" value="1"/>
</dbReference>
<dbReference type="GO" id="GO:0000701">
    <property type="term" value="F:purine-specific mismatch base pair DNA N-glycosylase activity"/>
    <property type="evidence" value="ECO:0007669"/>
    <property type="project" value="UniProtKB-EC"/>
</dbReference>
<dbReference type="Proteomes" id="UP001168380">
    <property type="component" value="Unassembled WGS sequence"/>
</dbReference>
<dbReference type="Gene3D" id="1.10.340.30">
    <property type="entry name" value="Hypothetical protein, domain 2"/>
    <property type="match status" value="1"/>
</dbReference>
<dbReference type="InterPro" id="IPR015797">
    <property type="entry name" value="NUDIX_hydrolase-like_dom_sf"/>
</dbReference>
<keyword evidence="8 14" id="KW-0227">DNA damage</keyword>
<dbReference type="InterPro" id="IPR004036">
    <property type="entry name" value="Endonuclease-III-like_CS2"/>
</dbReference>
<dbReference type="InterPro" id="IPR000445">
    <property type="entry name" value="HhH_motif"/>
</dbReference>
<evidence type="ECO:0000256" key="2">
    <source>
        <dbReference type="ARBA" id="ARBA00002933"/>
    </source>
</evidence>
<keyword evidence="10 14" id="KW-0408">Iron</keyword>
<evidence type="ECO:0000256" key="8">
    <source>
        <dbReference type="ARBA" id="ARBA00022763"/>
    </source>
</evidence>
<dbReference type="EMBL" id="JAULRT010000032">
    <property type="protein sequence ID" value="MDO3380975.1"/>
    <property type="molecule type" value="Genomic_DNA"/>
</dbReference>
<sequence>MSDAFAASVLEWFDQHGRKHLPWQKNITPYRVWLSEIMLQQTQVTTVIPYFERFTWHFATVEALAAAPLDDVLHLWTGLGYYARARNLHKCAQQVVAEYGGTFPDTVEALAALPGIGESTAGAIVSIAYRKHAAILDGNVKRVLARYHAIDGWPGQSATLQALWTKARENTPKRRCHDYTQAMMDLGSMLCTRSRPACELCPVGDGCVARATGTQGRYPGKKPKKDKPVKTTYLLMLRSPAGELLLEQRPATGIWGGLWSFPELPLDDDLASHCRERYGEPAQLETWDSYRHTFSHYHLDITPVLIQLGRSPDTVMEAQQTLWYNVHQPESVGLAAPVKKLLDKLAELGPLGANGRP</sequence>
<keyword evidence="11" id="KW-0411">Iron-sulfur</keyword>
<dbReference type="InterPro" id="IPR044298">
    <property type="entry name" value="MIG/MutY"/>
</dbReference>
<dbReference type="InterPro" id="IPR003265">
    <property type="entry name" value="HhH-GPD_domain"/>
</dbReference>
<keyword evidence="9 16" id="KW-0378">Hydrolase</keyword>
<evidence type="ECO:0000256" key="1">
    <source>
        <dbReference type="ARBA" id="ARBA00000843"/>
    </source>
</evidence>
<dbReference type="PROSITE" id="PS00764">
    <property type="entry name" value="ENDONUCLEASE_III_1"/>
    <property type="match status" value="1"/>
</dbReference>
<evidence type="ECO:0000256" key="4">
    <source>
        <dbReference type="ARBA" id="ARBA00012045"/>
    </source>
</evidence>
<dbReference type="Pfam" id="PF14815">
    <property type="entry name" value="NUDIX_4"/>
    <property type="match status" value="1"/>
</dbReference>
<dbReference type="PROSITE" id="PS01155">
    <property type="entry name" value="ENDONUCLEASE_III_2"/>
    <property type="match status" value="1"/>
</dbReference>
<reference evidence="16" key="1">
    <citation type="submission" date="2023-07" db="EMBL/GenBank/DDBJ databases">
        <title>Gilvimarinus algae sp. nov., isolated from the surface of Kelp.</title>
        <authorList>
            <person name="Sun Y.Y."/>
            <person name="Gong Y."/>
            <person name="Du Z.J."/>
        </authorList>
    </citation>
    <scope>NUCLEOTIDE SEQUENCE</scope>
    <source>
        <strain evidence="16">SDUM040014</strain>
    </source>
</reference>
<dbReference type="InterPro" id="IPR029119">
    <property type="entry name" value="MutY_C"/>
</dbReference>
<comment type="cofactor">
    <cofactor evidence="14">
        <name>[4Fe-4S] cluster</name>
        <dbReference type="ChEBI" id="CHEBI:49883"/>
    </cofactor>
    <text evidence="14">Binds 1 [4Fe-4S] cluster.</text>
</comment>
<evidence type="ECO:0000256" key="11">
    <source>
        <dbReference type="ARBA" id="ARBA00023014"/>
    </source>
</evidence>
<keyword evidence="7" id="KW-0479">Metal-binding</keyword>
<organism evidence="16 17">
    <name type="scientific">Gilvimarinus algae</name>
    <dbReference type="NCBI Taxonomy" id="3058037"/>
    <lineage>
        <taxon>Bacteria</taxon>
        <taxon>Pseudomonadati</taxon>
        <taxon>Pseudomonadota</taxon>
        <taxon>Gammaproteobacteria</taxon>
        <taxon>Cellvibrionales</taxon>
        <taxon>Cellvibrionaceae</taxon>
        <taxon>Gilvimarinus</taxon>
    </lineage>
</organism>
<dbReference type="CDD" id="cd00056">
    <property type="entry name" value="ENDO3c"/>
    <property type="match status" value="1"/>
</dbReference>
<feature type="domain" description="HhH-GPD" evidence="15">
    <location>
        <begin position="38"/>
        <end position="189"/>
    </location>
</feature>
<keyword evidence="13 14" id="KW-0326">Glycosidase</keyword>
<dbReference type="InterPro" id="IPR011257">
    <property type="entry name" value="DNA_glycosylase"/>
</dbReference>
<dbReference type="SUPFAM" id="SSF48150">
    <property type="entry name" value="DNA-glycosylase"/>
    <property type="match status" value="1"/>
</dbReference>
<evidence type="ECO:0000256" key="9">
    <source>
        <dbReference type="ARBA" id="ARBA00022801"/>
    </source>
</evidence>
<protein>
    <recommendedName>
        <fullName evidence="5 14">Adenine DNA glycosylase</fullName>
        <ecNumber evidence="4 14">3.2.2.31</ecNumber>
    </recommendedName>
</protein>
<dbReference type="Pfam" id="PF00730">
    <property type="entry name" value="HhH-GPD"/>
    <property type="match status" value="1"/>
</dbReference>
<evidence type="ECO:0000256" key="7">
    <source>
        <dbReference type="ARBA" id="ARBA00022723"/>
    </source>
</evidence>
<keyword evidence="17" id="KW-1185">Reference proteome</keyword>